<dbReference type="InterPro" id="IPR018490">
    <property type="entry name" value="cNMP-bd_dom_sf"/>
</dbReference>
<feature type="domain" description="Cyclic nucleotide-binding" evidence="2">
    <location>
        <begin position="7"/>
        <end position="107"/>
    </location>
</feature>
<dbReference type="InterPro" id="IPR014710">
    <property type="entry name" value="RmlC-like_jellyroll"/>
</dbReference>
<keyword evidence="1" id="KW-1133">Transmembrane helix</keyword>
<dbReference type="SMART" id="SM00100">
    <property type="entry name" value="cNMP"/>
    <property type="match status" value="1"/>
</dbReference>
<accession>A0ABT7B173</accession>
<dbReference type="Proteomes" id="UP001235849">
    <property type="component" value="Unassembled WGS sequence"/>
</dbReference>
<dbReference type="SUPFAM" id="SSF51206">
    <property type="entry name" value="cAMP-binding domain-like"/>
    <property type="match status" value="1"/>
</dbReference>
<keyword evidence="1" id="KW-0472">Membrane</keyword>
<protein>
    <submittedName>
        <fullName evidence="3">Cyclic nucleotide-binding domain-containing protein</fullName>
    </submittedName>
</protein>
<dbReference type="Gene3D" id="2.60.120.10">
    <property type="entry name" value="Jelly Rolls"/>
    <property type="match status" value="1"/>
</dbReference>
<feature type="transmembrane region" description="Helical" evidence="1">
    <location>
        <begin position="230"/>
        <end position="256"/>
    </location>
</feature>
<organism evidence="3 4">
    <name type="scientific">Roseofilum capinflatum BLCC-M114</name>
    <dbReference type="NCBI Taxonomy" id="3022440"/>
    <lineage>
        <taxon>Bacteria</taxon>
        <taxon>Bacillati</taxon>
        <taxon>Cyanobacteriota</taxon>
        <taxon>Cyanophyceae</taxon>
        <taxon>Desertifilales</taxon>
        <taxon>Desertifilaceae</taxon>
        <taxon>Roseofilum</taxon>
        <taxon>Roseofilum capinflatum</taxon>
    </lineage>
</organism>
<dbReference type="Pfam" id="PF00027">
    <property type="entry name" value="cNMP_binding"/>
    <property type="match status" value="1"/>
</dbReference>
<comment type="caution">
    <text evidence="3">The sequence shown here is derived from an EMBL/GenBank/DDBJ whole genome shotgun (WGS) entry which is preliminary data.</text>
</comment>
<dbReference type="InterPro" id="IPR003675">
    <property type="entry name" value="Rce1/LyrA-like_dom"/>
</dbReference>
<reference evidence="3 4" key="1">
    <citation type="submission" date="2023-01" db="EMBL/GenBank/DDBJ databases">
        <title>Novel diversity within Roseofilum (Cyanobacteria; Desertifilaceae) from marine benthic mats with descriptions of four novel species.</title>
        <authorList>
            <person name="Wang Y."/>
            <person name="Berthold D.E."/>
            <person name="Hu J."/>
            <person name="Lefler F.W."/>
            <person name="Laughinghouse H.D. IV."/>
        </authorList>
    </citation>
    <scope>NUCLEOTIDE SEQUENCE [LARGE SCALE GENOMIC DNA]</scope>
    <source>
        <strain evidence="3 4">BLCC-M114</strain>
    </source>
</reference>
<feature type="transmembrane region" description="Helical" evidence="1">
    <location>
        <begin position="347"/>
        <end position="365"/>
    </location>
</feature>
<evidence type="ECO:0000313" key="3">
    <source>
        <dbReference type="EMBL" id="MDJ1172880.1"/>
    </source>
</evidence>
<dbReference type="EMBL" id="JAQOSO010000009">
    <property type="protein sequence ID" value="MDJ1172880.1"/>
    <property type="molecule type" value="Genomic_DNA"/>
</dbReference>
<dbReference type="InterPro" id="IPR050397">
    <property type="entry name" value="Env_Response_Regulators"/>
</dbReference>
<dbReference type="Pfam" id="PF02517">
    <property type="entry name" value="Rce1-like"/>
    <property type="match status" value="1"/>
</dbReference>
<evidence type="ECO:0000313" key="4">
    <source>
        <dbReference type="Proteomes" id="UP001235849"/>
    </source>
</evidence>
<dbReference type="PANTHER" id="PTHR24567:SF74">
    <property type="entry name" value="HTH-TYPE TRANSCRIPTIONAL REGULATOR ARCR"/>
    <property type="match status" value="1"/>
</dbReference>
<dbReference type="RefSeq" id="WP_283765259.1">
    <property type="nucleotide sequence ID" value="NZ_JAQOSO010000009.1"/>
</dbReference>
<feature type="transmembrane region" description="Helical" evidence="1">
    <location>
        <begin position="157"/>
        <end position="179"/>
    </location>
</feature>
<dbReference type="CDD" id="cd00038">
    <property type="entry name" value="CAP_ED"/>
    <property type="match status" value="1"/>
</dbReference>
<keyword evidence="1" id="KW-0812">Transmembrane</keyword>
<sequence length="367" mass="41834">MLEKFTLLSELTEPQRQQVEKACDRRFYAKGDVLFQESDTTDEIYFLLSGKVELCKIEPATQNNLKFKEMFPGESFGEMSFIDGSPRSCSIIAAEDSEVYILDRHKLIDTASEASEIINTFGLTITRQVNSYLRYLSDRHVSTLQEQINELKERTNFASFLVFLLIVLFITAIVNSAIHQFFSESVLKTKLFSWSFLIIGFGIPLVLASWKTKLSPQEIGFTTKNLKRSIMDGILFTSIGIFLVLLICVVVDAMIPGSHLTQNFRNITFPLSSVQYFFHSYIQEALRAIIQISLQNFLVYRKEISAICITALIFSMCHMHFGIVAIAVTLFSSIVFGFIYIRTYNLLGVSIFHFIMGFVVFKTLLGF</sequence>
<dbReference type="InterPro" id="IPR000595">
    <property type="entry name" value="cNMP-bd_dom"/>
</dbReference>
<keyword evidence="4" id="KW-1185">Reference proteome</keyword>
<name>A0ABT7B173_9CYAN</name>
<dbReference type="PROSITE" id="PS50042">
    <property type="entry name" value="CNMP_BINDING_3"/>
    <property type="match status" value="1"/>
</dbReference>
<dbReference type="PANTHER" id="PTHR24567">
    <property type="entry name" value="CRP FAMILY TRANSCRIPTIONAL REGULATORY PROTEIN"/>
    <property type="match status" value="1"/>
</dbReference>
<feature type="transmembrane region" description="Helical" evidence="1">
    <location>
        <begin position="191"/>
        <end position="210"/>
    </location>
</feature>
<gene>
    <name evidence="3" type="ORF">PMG25_02120</name>
</gene>
<evidence type="ECO:0000256" key="1">
    <source>
        <dbReference type="SAM" id="Phobius"/>
    </source>
</evidence>
<feature type="transmembrane region" description="Helical" evidence="1">
    <location>
        <begin position="321"/>
        <end position="341"/>
    </location>
</feature>
<proteinExistence type="predicted"/>
<evidence type="ECO:0000259" key="2">
    <source>
        <dbReference type="PROSITE" id="PS50042"/>
    </source>
</evidence>